<keyword evidence="2" id="KW-1185">Reference proteome</keyword>
<gene>
    <name evidence="1" type="ORF">MTBBW1_1880016</name>
</gene>
<dbReference type="EMBL" id="FWEV01000099">
    <property type="protein sequence ID" value="SLM29579.1"/>
    <property type="molecule type" value="Genomic_DNA"/>
</dbReference>
<accession>A0A1W1HAW6</accession>
<sequence length="80" mass="9668">MPYMVGYTDEVEKALFLRRFDVPFWALTYVFGKNDDYWYRMENHFGRYHVVQTVVKLPENLQPRATPGPRLRLSFPRLRA</sequence>
<dbReference type="Proteomes" id="UP000191931">
    <property type="component" value="Unassembled WGS sequence"/>
</dbReference>
<reference evidence="1 2" key="1">
    <citation type="submission" date="2017-03" db="EMBL/GenBank/DDBJ databases">
        <authorList>
            <person name="Afonso C.L."/>
            <person name="Miller P.J."/>
            <person name="Scott M.A."/>
            <person name="Spackman E."/>
            <person name="Goraichik I."/>
            <person name="Dimitrov K.M."/>
            <person name="Suarez D.L."/>
            <person name="Swayne D.E."/>
        </authorList>
    </citation>
    <scope>NUCLEOTIDE SEQUENCE [LARGE SCALE GENOMIC DNA]</scope>
    <source>
        <strain evidence="1">PRJEB14757</strain>
    </source>
</reference>
<dbReference type="AlphaFoldDB" id="A0A1W1HAW6"/>
<name>A0A1W1HAW6_9BACT</name>
<protein>
    <submittedName>
        <fullName evidence="1">Uncharacterized protein</fullName>
    </submittedName>
</protein>
<organism evidence="1 2">
    <name type="scientific">Desulfamplus magnetovallimortis</name>
    <dbReference type="NCBI Taxonomy" id="1246637"/>
    <lineage>
        <taxon>Bacteria</taxon>
        <taxon>Pseudomonadati</taxon>
        <taxon>Thermodesulfobacteriota</taxon>
        <taxon>Desulfobacteria</taxon>
        <taxon>Desulfobacterales</taxon>
        <taxon>Desulfobacteraceae</taxon>
        <taxon>Desulfamplus</taxon>
    </lineage>
</organism>
<proteinExistence type="predicted"/>
<evidence type="ECO:0000313" key="1">
    <source>
        <dbReference type="EMBL" id="SLM29579.1"/>
    </source>
</evidence>
<evidence type="ECO:0000313" key="2">
    <source>
        <dbReference type="Proteomes" id="UP000191931"/>
    </source>
</evidence>